<reference evidence="3" key="1">
    <citation type="submission" date="2020-01" db="EMBL/GenBank/DDBJ databases">
        <authorList>
            <person name="Mishra B."/>
        </authorList>
    </citation>
    <scope>NUCLEOTIDE SEQUENCE [LARGE SCALE GENOMIC DNA]</scope>
</reference>
<dbReference type="GO" id="GO:0003676">
    <property type="term" value="F:nucleic acid binding"/>
    <property type="evidence" value="ECO:0007669"/>
    <property type="project" value="InterPro"/>
</dbReference>
<dbReference type="InterPro" id="IPR012337">
    <property type="entry name" value="RNaseH-like_sf"/>
</dbReference>
<evidence type="ECO:0000259" key="2">
    <source>
        <dbReference type="PROSITE" id="PS50879"/>
    </source>
</evidence>
<dbReference type="PANTHER" id="PTHR33116:SF70">
    <property type="entry name" value="NON-LTR RETROELEMENT REVERSE TRANSCRIPTASE-LIKE PROTEIN"/>
    <property type="match status" value="1"/>
</dbReference>
<dbReference type="InterPro" id="IPR043502">
    <property type="entry name" value="DNA/RNA_pol_sf"/>
</dbReference>
<dbReference type="Pfam" id="PF13456">
    <property type="entry name" value="RVT_3"/>
    <property type="match status" value="1"/>
</dbReference>
<dbReference type="SUPFAM" id="SSF56672">
    <property type="entry name" value="DNA/RNA polymerases"/>
    <property type="match status" value="1"/>
</dbReference>
<evidence type="ECO:0000259" key="1">
    <source>
        <dbReference type="PROSITE" id="PS50878"/>
    </source>
</evidence>
<proteinExistence type="predicted"/>
<dbReference type="InterPro" id="IPR000477">
    <property type="entry name" value="RT_dom"/>
</dbReference>
<comment type="caution">
    <text evidence="3">The sequence shown here is derived from an EMBL/GenBank/DDBJ whole genome shotgun (WGS) entry which is preliminary data.</text>
</comment>
<dbReference type="CDD" id="cd06222">
    <property type="entry name" value="RNase_H_like"/>
    <property type="match status" value="1"/>
</dbReference>
<dbReference type="Gene3D" id="3.30.420.10">
    <property type="entry name" value="Ribonuclease H-like superfamily/Ribonuclease H"/>
    <property type="match status" value="1"/>
</dbReference>
<evidence type="ECO:0000313" key="4">
    <source>
        <dbReference type="Proteomes" id="UP000467841"/>
    </source>
</evidence>
<dbReference type="InterPro" id="IPR036397">
    <property type="entry name" value="RNaseH_sf"/>
</dbReference>
<feature type="domain" description="RNase H type-1" evidence="2">
    <location>
        <begin position="637"/>
        <end position="756"/>
    </location>
</feature>
<name>A0A6D2KCS9_9BRAS</name>
<gene>
    <name evidence="3" type="ORF">MERR_LOCUS36781</name>
</gene>
<dbReference type="PROSITE" id="PS50879">
    <property type="entry name" value="RNASE_H_1"/>
    <property type="match status" value="1"/>
</dbReference>
<dbReference type="OrthoDB" id="1419684at2759"/>
<evidence type="ECO:0000313" key="3">
    <source>
        <dbReference type="EMBL" id="CAA7049546.1"/>
    </source>
</evidence>
<dbReference type="PANTHER" id="PTHR33116">
    <property type="entry name" value="REVERSE TRANSCRIPTASE ZINC-BINDING DOMAIN-CONTAINING PROTEIN-RELATED-RELATED"/>
    <property type="match status" value="1"/>
</dbReference>
<feature type="domain" description="Reverse transcriptase" evidence="1">
    <location>
        <begin position="1"/>
        <end position="185"/>
    </location>
</feature>
<dbReference type="Pfam" id="PF00078">
    <property type="entry name" value="RVT_1"/>
    <property type="match status" value="1"/>
</dbReference>
<dbReference type="PROSITE" id="PS50878">
    <property type="entry name" value="RT_POL"/>
    <property type="match status" value="1"/>
</dbReference>
<accession>A0A6D2KCS9</accession>
<keyword evidence="4" id="KW-1185">Reference proteome</keyword>
<protein>
    <recommendedName>
        <fullName evidence="5">Reverse transcriptase domain-containing protein</fullName>
    </recommendedName>
</protein>
<dbReference type="InterPro" id="IPR026960">
    <property type="entry name" value="RVT-Znf"/>
</dbReference>
<dbReference type="CDD" id="cd01650">
    <property type="entry name" value="RT_nLTR_like"/>
    <property type="match status" value="1"/>
</dbReference>
<dbReference type="Pfam" id="PF13966">
    <property type="entry name" value="zf-RVT"/>
    <property type="match status" value="1"/>
</dbReference>
<dbReference type="GO" id="GO:0004523">
    <property type="term" value="F:RNA-DNA hybrid ribonuclease activity"/>
    <property type="evidence" value="ECO:0007669"/>
    <property type="project" value="InterPro"/>
</dbReference>
<dbReference type="EMBL" id="CACVBM020001418">
    <property type="protein sequence ID" value="CAA7049546.1"/>
    <property type="molecule type" value="Genomic_DNA"/>
</dbReference>
<dbReference type="InterPro" id="IPR044730">
    <property type="entry name" value="RNase_H-like_dom_plant"/>
</dbReference>
<dbReference type="AlphaFoldDB" id="A0A6D2KCS9"/>
<sequence>MLLKLDLEKAYDRIRWDFLEDSLRVAGFTEQWVVWIMQCVTGPNMSLIWNGERTDSFVPMRGLRQGDPLSPYLFVLCMERLCHLIEEAIDDKKWKPISLSRGGPKLSHICFADDLILFAEASVAQVRVVRSVLENFCQASGQKVSLEKSKIFFSDNVSRELSSAISAASGIQATRELGVYLGMPILQKRINKETFGMVVERVSSKLAGWKGRVLSLAGRITLTKAVLGSVPVHTMSACKLPESTAKALDRVSRDFVWGSTAEKRKQHLIGWERLCQPKAEGGLGIRKSNLMNKALLAKVGWRVMHDFSSLWARVIRSKYKVGDIHDGSWLVSKGTWSSTWRSVALAIKDVVIPGHSWVMGDGQSINFWTDKWLMGSALCDLTMAEIPLEALHLKAGNLWSNGIGWDLQRIIPYTSEETRLEMAAVVVNLNAGRSDTISWGETADGRFTVSSAYRLLSRDEYFKPNMSNFFRRVWRIRAPERVRVFLWLVSNYGIMTNQERLRRHMSDTGICQVCKAGVESTLHVLRDCPAMSGIWRRIVPRGKQRIFFAIPLLDWLYANLSEEAETGFGPWSTMFAVSAWWAWKWRCGNIFGDNRLWKDRVKFVKEYAREVHQVMLRSDNRRVVTREERLISWLPPLVTWMKLNTDGASRGNPGLATAGGVIRDGDGQWHGGFSLNIGRCTAPMAELWGVYYGLCIAWEKGVSRLEVEVDSSLVVGFLQTGSVTHTHCLSWCICAMASYQRTGRSGLLTCIGRPIV</sequence>
<dbReference type="Proteomes" id="UP000467841">
    <property type="component" value="Unassembled WGS sequence"/>
</dbReference>
<evidence type="ECO:0008006" key="5">
    <source>
        <dbReference type="Google" id="ProtNLM"/>
    </source>
</evidence>
<dbReference type="SUPFAM" id="SSF53098">
    <property type="entry name" value="Ribonuclease H-like"/>
    <property type="match status" value="1"/>
</dbReference>
<dbReference type="InterPro" id="IPR002156">
    <property type="entry name" value="RNaseH_domain"/>
</dbReference>
<organism evidence="3 4">
    <name type="scientific">Microthlaspi erraticum</name>
    <dbReference type="NCBI Taxonomy" id="1685480"/>
    <lineage>
        <taxon>Eukaryota</taxon>
        <taxon>Viridiplantae</taxon>
        <taxon>Streptophyta</taxon>
        <taxon>Embryophyta</taxon>
        <taxon>Tracheophyta</taxon>
        <taxon>Spermatophyta</taxon>
        <taxon>Magnoliopsida</taxon>
        <taxon>eudicotyledons</taxon>
        <taxon>Gunneridae</taxon>
        <taxon>Pentapetalae</taxon>
        <taxon>rosids</taxon>
        <taxon>malvids</taxon>
        <taxon>Brassicales</taxon>
        <taxon>Brassicaceae</taxon>
        <taxon>Coluteocarpeae</taxon>
        <taxon>Microthlaspi</taxon>
    </lineage>
</organism>